<evidence type="ECO:0000256" key="1">
    <source>
        <dbReference type="SAM" id="SignalP"/>
    </source>
</evidence>
<dbReference type="AlphaFoldDB" id="A0A6G0WL71"/>
<organism evidence="3 4">
    <name type="scientific">Aphanomyces euteiches</name>
    <dbReference type="NCBI Taxonomy" id="100861"/>
    <lineage>
        <taxon>Eukaryota</taxon>
        <taxon>Sar</taxon>
        <taxon>Stramenopiles</taxon>
        <taxon>Oomycota</taxon>
        <taxon>Saprolegniomycetes</taxon>
        <taxon>Saprolegniales</taxon>
        <taxon>Verrucalvaceae</taxon>
        <taxon>Aphanomyces</taxon>
    </lineage>
</organism>
<name>A0A6G0WL71_9STRA</name>
<evidence type="ECO:0000313" key="3">
    <source>
        <dbReference type="EMBL" id="KAF0728009.1"/>
    </source>
</evidence>
<gene>
    <name evidence="3" type="ORF">Ae201684_014115</name>
</gene>
<reference evidence="3 4" key="1">
    <citation type="submission" date="2019-07" db="EMBL/GenBank/DDBJ databases">
        <title>Genomics analysis of Aphanomyces spp. identifies a new class of oomycete effector associated with host adaptation.</title>
        <authorList>
            <person name="Gaulin E."/>
        </authorList>
    </citation>
    <scope>NUCLEOTIDE SEQUENCE [LARGE SCALE GENOMIC DNA]</scope>
    <source>
        <strain evidence="3 4">ATCC 201684</strain>
    </source>
</reference>
<feature type="signal peptide" evidence="1">
    <location>
        <begin position="1"/>
        <end position="22"/>
    </location>
</feature>
<dbReference type="SUPFAM" id="SSF51905">
    <property type="entry name" value="FAD/NAD(P)-binding domain"/>
    <property type="match status" value="1"/>
</dbReference>
<accession>A0A6G0WL71</accession>
<dbReference type="PRINTS" id="PR00419">
    <property type="entry name" value="ADXRDTASE"/>
</dbReference>
<feature type="chain" id="PRO_5026150111" description="Amine oxidase domain-containing protein" evidence="1">
    <location>
        <begin position="23"/>
        <end position="547"/>
    </location>
</feature>
<keyword evidence="1" id="KW-0732">Signal</keyword>
<dbReference type="VEuPathDB" id="FungiDB:AeMF1_008926"/>
<dbReference type="InterPro" id="IPR036188">
    <property type="entry name" value="FAD/NAD-bd_sf"/>
</dbReference>
<dbReference type="Pfam" id="PF01593">
    <property type="entry name" value="Amino_oxidase"/>
    <property type="match status" value="1"/>
</dbReference>
<proteinExistence type="predicted"/>
<sequence length="547" mass="60110">MVSFRLIVAGAVFAQTLLGVSARALDANDTTTNATNSTAATETITFPTTASSIQIQANASIAIIGAGPAGVHYASLLAQKGFSNITILEYSNEIGGKSKTVVDDAGYPHELGTCYTHALYDPIIDLINKYDPTNVLVPFDPMVSGNTLIMSDNTPLYDYPTYAFLLSRNLTGITSITGLQSALQQAFVKYIGLHQSFFGRYSYGLPPQPKDWTQLAGTAAQFIQNNQLQVIQPWFEMLFERQGYGSLASTPAFYLLWWGHPDLVRRYLVASSQGKPWVFMLSNGYQSLWESIAKAHANDFSIQFRTAVTSISQRDTQPQVTVRQWPIGGNPKTDGVVSTLSFDHIVMAVDLSISSPDLSTEKGSPIQITDLDETEKWLFNGYTSAAFVTTKFTSPPLPFEAVVEWWPERGQGAFQGRVQLARNTHMALWNSTAALSAPLNATAAQSRVVYQHYDPASATTSRQTYQATLTSDLASMFPGYDANPTTTFFASYAPRTSTDKLTQNQPWAIWNNQGAHHTTWIGSSVTFESVLDVVTYNQNLIDRVQLV</sequence>
<dbReference type="Gene3D" id="3.50.50.60">
    <property type="entry name" value="FAD/NAD(P)-binding domain"/>
    <property type="match status" value="1"/>
</dbReference>
<dbReference type="PANTHER" id="PTHR10742:SF410">
    <property type="entry name" value="LYSINE-SPECIFIC HISTONE DEMETHYLASE 2"/>
    <property type="match status" value="1"/>
</dbReference>
<protein>
    <recommendedName>
        <fullName evidence="2">Amine oxidase domain-containing protein</fullName>
    </recommendedName>
</protein>
<dbReference type="InterPro" id="IPR050281">
    <property type="entry name" value="Flavin_monoamine_oxidase"/>
</dbReference>
<dbReference type="InterPro" id="IPR002937">
    <property type="entry name" value="Amino_oxidase"/>
</dbReference>
<evidence type="ECO:0000259" key="2">
    <source>
        <dbReference type="Pfam" id="PF01593"/>
    </source>
</evidence>
<feature type="domain" description="Amine oxidase" evidence="2">
    <location>
        <begin position="69"/>
        <end position="482"/>
    </location>
</feature>
<dbReference type="Gene3D" id="1.10.405.20">
    <property type="match status" value="1"/>
</dbReference>
<evidence type="ECO:0000313" key="4">
    <source>
        <dbReference type="Proteomes" id="UP000481153"/>
    </source>
</evidence>
<dbReference type="GO" id="GO:0016491">
    <property type="term" value="F:oxidoreductase activity"/>
    <property type="evidence" value="ECO:0007669"/>
    <property type="project" value="InterPro"/>
</dbReference>
<keyword evidence="4" id="KW-1185">Reference proteome</keyword>
<dbReference type="PANTHER" id="PTHR10742">
    <property type="entry name" value="FLAVIN MONOAMINE OXIDASE"/>
    <property type="match status" value="1"/>
</dbReference>
<dbReference type="Proteomes" id="UP000481153">
    <property type="component" value="Unassembled WGS sequence"/>
</dbReference>
<dbReference type="EMBL" id="VJMJ01000184">
    <property type="protein sequence ID" value="KAF0728009.1"/>
    <property type="molecule type" value="Genomic_DNA"/>
</dbReference>
<dbReference type="Gene3D" id="3.30.70.1990">
    <property type="match status" value="1"/>
</dbReference>
<comment type="caution">
    <text evidence="3">The sequence shown here is derived from an EMBL/GenBank/DDBJ whole genome shotgun (WGS) entry which is preliminary data.</text>
</comment>